<keyword evidence="2" id="KW-1185">Reference proteome</keyword>
<name>A0A1I4W4Y8_9HYPH</name>
<evidence type="ECO:0000313" key="1">
    <source>
        <dbReference type="EMBL" id="PKR87882.1"/>
    </source>
</evidence>
<protein>
    <submittedName>
        <fullName evidence="1">Uncharacterized protein</fullName>
    </submittedName>
</protein>
<comment type="caution">
    <text evidence="1">The sequence shown here is derived from an EMBL/GenBank/DDBJ whole genome shotgun (WGS) entry which is preliminary data.</text>
</comment>
<sequence length="104" mass="11987">MAEMFSLSHVTRDPEGLALVVEVTLPQISSWLMHRFEDLPEHLMQHIRDLDLLREALAPLYGEMREGDSLWLCRSREIGHSHGHEGIALVRDGRPVVYVRAVQY</sequence>
<reference evidence="1 2" key="1">
    <citation type="submission" date="2017-12" db="EMBL/GenBank/DDBJ databases">
        <title>Anaerobic carbon monoxide metabolism by Pleomorphomonas carboxyditropha sp. nov., a new mesophilic hydrogenogenic carboxidotroph.</title>
        <authorList>
            <person name="Esquivel-Elizondo S."/>
            <person name="Krajmalnik-Brown R."/>
        </authorList>
    </citation>
    <scope>NUCLEOTIDE SEQUENCE [LARGE SCALE GENOMIC DNA]</scope>
    <source>
        <strain evidence="1 2">R5-392</strain>
    </source>
</reference>
<evidence type="ECO:0000313" key="2">
    <source>
        <dbReference type="Proteomes" id="UP000233491"/>
    </source>
</evidence>
<dbReference type="RefSeq" id="WP_101290621.1">
    <property type="nucleotide sequence ID" value="NZ_FOUQ01000015.1"/>
</dbReference>
<dbReference type="EMBL" id="PJNW01000015">
    <property type="protein sequence ID" value="PKR87882.1"/>
    <property type="molecule type" value="Genomic_DNA"/>
</dbReference>
<dbReference type="AlphaFoldDB" id="A0A1I4W4Y8"/>
<gene>
    <name evidence="1" type="ORF">CXZ10_17295</name>
</gene>
<proteinExistence type="predicted"/>
<dbReference type="Proteomes" id="UP000233491">
    <property type="component" value="Unassembled WGS sequence"/>
</dbReference>
<organism evidence="1 2">
    <name type="scientific">Pleomorphomonas diazotrophica</name>
    <dbReference type="NCBI Taxonomy" id="1166257"/>
    <lineage>
        <taxon>Bacteria</taxon>
        <taxon>Pseudomonadati</taxon>
        <taxon>Pseudomonadota</taxon>
        <taxon>Alphaproteobacteria</taxon>
        <taxon>Hyphomicrobiales</taxon>
        <taxon>Pleomorphomonadaceae</taxon>
        <taxon>Pleomorphomonas</taxon>
    </lineage>
</organism>
<accession>A0A1I4W4Y8</accession>
<dbReference type="OrthoDB" id="8421701at2"/>